<protein>
    <submittedName>
        <fullName evidence="1">Uncharacterized protein</fullName>
    </submittedName>
</protein>
<dbReference type="KEGG" id="nir:NSED_00485"/>
<dbReference type="AlphaFoldDB" id="K0B8X7"/>
<organism evidence="1 2">
    <name type="scientific">Candidatus Nitrosopumilus sediminis</name>
    <dbReference type="NCBI Taxonomy" id="1229909"/>
    <lineage>
        <taxon>Archaea</taxon>
        <taxon>Nitrososphaerota</taxon>
        <taxon>Nitrososphaeria</taxon>
        <taxon>Nitrosopumilales</taxon>
        <taxon>Nitrosopumilaceae</taxon>
        <taxon>Nitrosopumilus</taxon>
    </lineage>
</organism>
<dbReference type="RefSeq" id="WP_014964281.1">
    <property type="nucleotide sequence ID" value="NC_018656.1"/>
</dbReference>
<gene>
    <name evidence="1" type="ORF">NSED_00485</name>
</gene>
<evidence type="ECO:0000313" key="1">
    <source>
        <dbReference type="EMBL" id="AFS81909.1"/>
    </source>
</evidence>
<dbReference type="EMBL" id="CP003843">
    <property type="protein sequence ID" value="AFS81909.1"/>
    <property type="molecule type" value="Genomic_DNA"/>
</dbReference>
<dbReference type="HOGENOM" id="CLU_2820597_0_0_2"/>
<reference evidence="1 2" key="1">
    <citation type="journal article" date="2012" name="J. Bacteriol.">
        <title>Draft Genome Sequence of an Ammonia-Oxidizing Archaeon, "Candidatus Nitrosopumilus sediminis" AR2, from Svalbard in the Arctic Circle.</title>
        <authorList>
            <person name="Park S.J."/>
            <person name="Kim J.G."/>
            <person name="Jung M.Y."/>
            <person name="Kim S.J."/>
            <person name="Cha I.T."/>
            <person name="Ghai R."/>
            <person name="Martin-Cuadrado A.B."/>
            <person name="Rodriguez-Valera F."/>
            <person name="Rhee S.K."/>
        </authorList>
    </citation>
    <scope>NUCLEOTIDE SEQUENCE [LARGE SCALE GENOMIC DNA]</scope>
    <source>
        <strain evidence="1 2">AR2</strain>
    </source>
</reference>
<dbReference type="GeneID" id="13697968"/>
<accession>K0B8X7</accession>
<dbReference type="Proteomes" id="UP000006100">
    <property type="component" value="Chromosome"/>
</dbReference>
<dbReference type="PATRIC" id="fig|1229909.8.peg.103"/>
<evidence type="ECO:0000313" key="2">
    <source>
        <dbReference type="Proteomes" id="UP000006100"/>
    </source>
</evidence>
<sequence length="66" mass="8053">MGYSNYYCLSVHVSAIRTILPEQWKAWDKIREARFKLVNMPRNTRYNTRLARYNDQKMWNKLIGKD</sequence>
<name>K0B8X7_9ARCH</name>
<keyword evidence="2" id="KW-1185">Reference proteome</keyword>
<proteinExistence type="predicted"/>
<dbReference type="STRING" id="1229909.NSED_00485"/>